<keyword evidence="8 13" id="KW-0560">Oxidoreductase</keyword>
<keyword evidence="16" id="KW-1185">Reference proteome</keyword>
<keyword evidence="4" id="KW-0150">Chloroplast</keyword>
<dbReference type="GO" id="GO:0006979">
    <property type="term" value="P:response to oxidative stress"/>
    <property type="evidence" value="ECO:0007669"/>
    <property type="project" value="UniProtKB-ARBA"/>
</dbReference>
<dbReference type="PANTHER" id="PTHR11431:SF101">
    <property type="entry name" value="FERRITIN-2, CHLOROPLASTIC"/>
    <property type="match status" value="1"/>
</dbReference>
<evidence type="ECO:0000313" key="15">
    <source>
        <dbReference type="EMBL" id="KAF9665271.1"/>
    </source>
</evidence>
<feature type="domain" description="Ferritin-like diiron" evidence="14">
    <location>
        <begin position="328"/>
        <end position="481"/>
    </location>
</feature>
<dbReference type="GO" id="GO:0008198">
    <property type="term" value="F:ferrous iron binding"/>
    <property type="evidence" value="ECO:0007669"/>
    <property type="project" value="TreeGrafter"/>
</dbReference>
<dbReference type="AlphaFoldDB" id="A0A835MLF0"/>
<dbReference type="GO" id="GO:0006879">
    <property type="term" value="P:intracellular iron ion homeostasis"/>
    <property type="evidence" value="ECO:0007669"/>
    <property type="project" value="UniProtKB-KW"/>
</dbReference>
<dbReference type="Proteomes" id="UP000657918">
    <property type="component" value="Chromosome 16"/>
</dbReference>
<organism evidence="15 16">
    <name type="scientific">Salix dunnii</name>
    <dbReference type="NCBI Taxonomy" id="1413687"/>
    <lineage>
        <taxon>Eukaryota</taxon>
        <taxon>Viridiplantae</taxon>
        <taxon>Streptophyta</taxon>
        <taxon>Embryophyta</taxon>
        <taxon>Tracheophyta</taxon>
        <taxon>Spermatophyta</taxon>
        <taxon>Magnoliopsida</taxon>
        <taxon>eudicotyledons</taxon>
        <taxon>Gunneridae</taxon>
        <taxon>Pentapetalae</taxon>
        <taxon>rosids</taxon>
        <taxon>fabids</taxon>
        <taxon>Malpighiales</taxon>
        <taxon>Salicaceae</taxon>
        <taxon>Saliceae</taxon>
        <taxon>Salix</taxon>
    </lineage>
</organism>
<keyword evidence="6 13" id="KW-0479">Metal-binding</keyword>
<dbReference type="EC" id="1.16.3.1" evidence="13"/>
<evidence type="ECO:0000256" key="2">
    <source>
        <dbReference type="ARBA" id="ARBA00007513"/>
    </source>
</evidence>
<evidence type="ECO:0000256" key="8">
    <source>
        <dbReference type="ARBA" id="ARBA00023002"/>
    </source>
</evidence>
<dbReference type="InterPro" id="IPR012347">
    <property type="entry name" value="Ferritin-like"/>
</dbReference>
<comment type="caution">
    <text evidence="15">The sequence shown here is derived from an EMBL/GenBank/DDBJ whole genome shotgun (WGS) entry which is preliminary data.</text>
</comment>
<dbReference type="PANTHER" id="PTHR11431">
    <property type="entry name" value="FERRITIN"/>
    <property type="match status" value="1"/>
</dbReference>
<dbReference type="Pfam" id="PF00210">
    <property type="entry name" value="Ferritin"/>
    <property type="match status" value="2"/>
</dbReference>
<reference evidence="15 16" key="1">
    <citation type="submission" date="2020-10" db="EMBL/GenBank/DDBJ databases">
        <title>Plant Genome Project.</title>
        <authorList>
            <person name="Zhang R.-G."/>
        </authorList>
    </citation>
    <scope>NUCLEOTIDE SEQUENCE [LARGE SCALE GENOMIC DNA]</scope>
    <source>
        <strain evidence="15">FAFU-HL-1</strain>
        <tissue evidence="15">Leaf</tissue>
    </source>
</reference>
<dbReference type="GO" id="GO:0004322">
    <property type="term" value="F:ferroxidase activity"/>
    <property type="evidence" value="ECO:0007669"/>
    <property type="project" value="UniProtKB-EC"/>
</dbReference>
<dbReference type="InterPro" id="IPR009078">
    <property type="entry name" value="Ferritin-like_SF"/>
</dbReference>
<dbReference type="GO" id="GO:0009507">
    <property type="term" value="C:chloroplast"/>
    <property type="evidence" value="ECO:0007669"/>
    <property type="project" value="UniProtKB-SubCell"/>
</dbReference>
<evidence type="ECO:0000256" key="1">
    <source>
        <dbReference type="ARBA" id="ARBA00004229"/>
    </source>
</evidence>
<evidence type="ECO:0000256" key="7">
    <source>
        <dbReference type="ARBA" id="ARBA00022946"/>
    </source>
</evidence>
<dbReference type="OrthoDB" id="186462at2759"/>
<keyword evidence="3 13" id="KW-0409">Iron storage</keyword>
<evidence type="ECO:0000256" key="6">
    <source>
        <dbReference type="ARBA" id="ARBA00022723"/>
    </source>
</evidence>
<dbReference type="InterPro" id="IPR014034">
    <property type="entry name" value="Ferritin_CS"/>
</dbReference>
<dbReference type="GO" id="GO:0006826">
    <property type="term" value="P:iron ion transport"/>
    <property type="evidence" value="ECO:0007669"/>
    <property type="project" value="InterPro"/>
</dbReference>
<keyword evidence="7" id="KW-0809">Transit peptide</keyword>
<name>A0A835MLF0_9ROSI</name>
<evidence type="ECO:0000313" key="16">
    <source>
        <dbReference type="Proteomes" id="UP000657918"/>
    </source>
</evidence>
<dbReference type="SUPFAM" id="SSF47240">
    <property type="entry name" value="Ferritin-like"/>
    <property type="match status" value="2"/>
</dbReference>
<evidence type="ECO:0000256" key="4">
    <source>
        <dbReference type="ARBA" id="ARBA00022528"/>
    </source>
</evidence>
<keyword evidence="9 13" id="KW-0408">Iron</keyword>
<dbReference type="InterPro" id="IPR008331">
    <property type="entry name" value="Ferritin_DPS_dom"/>
</dbReference>
<dbReference type="CDD" id="cd01056">
    <property type="entry name" value="Euk_Ferritin"/>
    <property type="match status" value="2"/>
</dbReference>
<dbReference type="PROSITE" id="PS00204">
    <property type="entry name" value="FERRITIN_2"/>
    <property type="match status" value="2"/>
</dbReference>
<gene>
    <name evidence="15" type="ORF">SADUNF_Sadunf16G0105200</name>
</gene>
<comment type="similarity">
    <text evidence="2 13">Belongs to the ferritin family.</text>
</comment>
<dbReference type="InterPro" id="IPR009040">
    <property type="entry name" value="Ferritin-like_diiron"/>
</dbReference>
<evidence type="ECO:0000259" key="14">
    <source>
        <dbReference type="PROSITE" id="PS50905"/>
    </source>
</evidence>
<evidence type="ECO:0000256" key="3">
    <source>
        <dbReference type="ARBA" id="ARBA00022434"/>
    </source>
</evidence>
<dbReference type="Gene3D" id="1.20.1260.10">
    <property type="match status" value="2"/>
</dbReference>
<comment type="catalytic activity">
    <reaction evidence="12 13">
        <text>4 Fe(2+) + O2 + 4 H(+) = 4 Fe(3+) + 2 H2O</text>
        <dbReference type="Rhea" id="RHEA:11148"/>
        <dbReference type="ChEBI" id="CHEBI:15377"/>
        <dbReference type="ChEBI" id="CHEBI:15378"/>
        <dbReference type="ChEBI" id="CHEBI:15379"/>
        <dbReference type="ChEBI" id="CHEBI:29033"/>
        <dbReference type="ChEBI" id="CHEBI:29034"/>
        <dbReference type="EC" id="1.16.3.1"/>
    </reaction>
</comment>
<comment type="function">
    <text evidence="10">Stores iron in a soluble, non-toxic, readily available form. Important for iron homeostasis. Has ferroxidase activity. Iron is taken up in the ferrous form and deposited as ferric hydroxides after oxidation.</text>
</comment>
<evidence type="ECO:0000256" key="13">
    <source>
        <dbReference type="RuleBase" id="RU361145"/>
    </source>
</evidence>
<evidence type="ECO:0000256" key="12">
    <source>
        <dbReference type="ARBA" id="ARBA00047990"/>
    </source>
</evidence>
<comment type="subcellular location">
    <subcellularLocation>
        <location evidence="1">Plastid</location>
        <location evidence="1">Chloroplast</location>
    </subcellularLocation>
</comment>
<dbReference type="InterPro" id="IPR001519">
    <property type="entry name" value="Ferritin"/>
</dbReference>
<dbReference type="FunFam" id="1.20.1260.10:FF:000006">
    <property type="entry name" value="Ferritin"/>
    <property type="match status" value="1"/>
</dbReference>
<evidence type="ECO:0000256" key="5">
    <source>
        <dbReference type="ARBA" id="ARBA00022640"/>
    </source>
</evidence>
<dbReference type="GO" id="GO:0008199">
    <property type="term" value="F:ferric iron binding"/>
    <property type="evidence" value="ECO:0007669"/>
    <property type="project" value="InterPro"/>
</dbReference>
<dbReference type="EMBL" id="JADGMS010000016">
    <property type="protein sequence ID" value="KAF9665271.1"/>
    <property type="molecule type" value="Genomic_DNA"/>
</dbReference>
<evidence type="ECO:0000256" key="10">
    <source>
        <dbReference type="ARBA" id="ARBA00025111"/>
    </source>
</evidence>
<proteinExistence type="inferred from homology"/>
<evidence type="ECO:0000256" key="11">
    <source>
        <dbReference type="ARBA" id="ARBA00026060"/>
    </source>
</evidence>
<comment type="function">
    <text evidence="13">Stores iron in a soluble, non-toxic, readily available form. Important for iron homeostasis. Iron is taken up in the ferrous form and deposited as ferric hydroxides after oxidation.</text>
</comment>
<feature type="domain" description="Ferritin-like diiron" evidence="14">
    <location>
        <begin position="70"/>
        <end position="222"/>
    </location>
</feature>
<evidence type="ECO:0000256" key="9">
    <source>
        <dbReference type="ARBA" id="ARBA00023004"/>
    </source>
</evidence>
<dbReference type="PROSITE" id="PS50905">
    <property type="entry name" value="FERRITIN_LIKE"/>
    <property type="match status" value="2"/>
</dbReference>
<comment type="subunit">
    <text evidence="11">Oligomer of 24 subunits. There are two types of subunits: L (light) chain and H (heavy) chain. The major chain can be light or heavy, depending on the species and tissue type. The functional molecule forms a roughly spherical shell with a diameter of 12 nm and contains a central cavity into which the insoluble mineral iron core is deposited.</text>
</comment>
<accession>A0A835MLF0</accession>
<sequence>MASMLLRSLSSFSLATKHGDSASALGAGGGNGISSMRLFSRKKRNTSLVVSSATGETLTGLVFQPFEEVKREDFLVPISRQVSLARQFYVDECEAAINEQIKDNIALKGLAKFFKESSEEEREHAEKLMKYQNKRGGKVVLHSILTPVSEFEHGDKGDALYAMELALSLEKLTNEKLLSLHRVADKNNDPEMQHFIEGEFLEEQVESIKKIAEYVTQLRMEYGTLIRCSSMRHDGKIQPAPILCSTMASTVLRSVSAFSLATKQGDTASGGQGISSLPLFSRKKRNTSLVVSSATGEALTGLVFQPFEEVKREEFLVPVSRQFSLARQFYENECEAAINEQINVEYSASYVYHAMFAYFDRDNIALKGLAKFFKESSEEEREHAEKLMKYQNTRGGKVVLHSILTPLSEFEHVEKGDALYAMELALSLEKLTNEKLLSLHKVADKNNDPQMQDFIESEFLEEQVESIKKIAEYVTQLRMVGKGHGVWHFDQILLHEA</sequence>
<keyword evidence="5" id="KW-0934">Plastid</keyword>
<protein>
    <recommendedName>
        <fullName evidence="13">Ferritin</fullName>
        <ecNumber evidence="13">1.16.3.1</ecNumber>
    </recommendedName>
</protein>